<comment type="subcellular location">
    <subcellularLocation>
        <location evidence="2">Membrane</location>
    </subcellularLocation>
</comment>
<sequence length="451" mass="50475">MKLRILLISVLITFVGILAYSFVSTELYYNSSLERMRDTLAVYMNSFDEEEYSALGEEEAAAFSESLGGARVTFISSDGTVLADSEDVEIEENHLGREEVAAAVEDGEGFSVRRSDTVGTDYVYYCRRISSGEGFYLVRIAVTTSSEWALYADFLPTVIVYLVIDLLACVVFTYVATYFILSPVENLTRQAALSDRITTKYRELQPIAEVLNERNRDIEKKMNEIKEEKELVEKAQNSKNEFISNITHEMNTPLTSIRGYAELLAAGVMNKEQQDAAYKTILKQSERLTNLIACIINYNEIDNSDVPSCEVDLSKLAREMLAVVKPEADKRNVTLIDDITDNVIVQSTHERMSEMVGNLIRNAIRYNKPGGTVTVTLNIDRFEVADTGIGISEENLNKVFSRFFTVDKSHSGKNGGFGLGLAMVKKICQREGWSISVKSKEGEGSTFTVKF</sequence>
<comment type="catalytic activity">
    <reaction evidence="1">
        <text>ATP + protein L-histidine = ADP + protein N-phospho-L-histidine.</text>
        <dbReference type="EC" id="2.7.13.3"/>
    </reaction>
</comment>
<dbReference type="InterPro" id="IPR004358">
    <property type="entry name" value="Sig_transdc_His_kin-like_C"/>
</dbReference>
<evidence type="ECO:0000256" key="4">
    <source>
        <dbReference type="ARBA" id="ARBA00022553"/>
    </source>
</evidence>
<keyword evidence="6" id="KW-0418">Kinase</keyword>
<dbReference type="InterPro" id="IPR036890">
    <property type="entry name" value="HATPase_C_sf"/>
</dbReference>
<dbReference type="SMART" id="SM00388">
    <property type="entry name" value="HisKA"/>
    <property type="match status" value="1"/>
</dbReference>
<evidence type="ECO:0000256" key="7">
    <source>
        <dbReference type="ARBA" id="ARBA00023012"/>
    </source>
</evidence>
<evidence type="ECO:0000259" key="11">
    <source>
        <dbReference type="PROSITE" id="PS50109"/>
    </source>
</evidence>
<dbReference type="GO" id="GO:0016020">
    <property type="term" value="C:membrane"/>
    <property type="evidence" value="ECO:0007669"/>
    <property type="project" value="UniProtKB-SubCell"/>
</dbReference>
<reference evidence="12" key="2">
    <citation type="journal article" date="2021" name="PeerJ">
        <title>Extensive microbial diversity within the chicken gut microbiome revealed by metagenomics and culture.</title>
        <authorList>
            <person name="Gilroy R."/>
            <person name="Ravi A."/>
            <person name="Getino M."/>
            <person name="Pursley I."/>
            <person name="Horton D.L."/>
            <person name="Alikhan N.F."/>
            <person name="Baker D."/>
            <person name="Gharbi K."/>
            <person name="Hall N."/>
            <person name="Watson M."/>
            <person name="Adriaenssens E.M."/>
            <person name="Foster-Nyarko E."/>
            <person name="Jarju S."/>
            <person name="Secka A."/>
            <person name="Antonio M."/>
            <person name="Oren A."/>
            <person name="Chaudhuri R.R."/>
            <person name="La Ragione R."/>
            <person name="Hildebrand F."/>
            <person name="Pallen M.J."/>
        </authorList>
    </citation>
    <scope>NUCLEOTIDE SEQUENCE</scope>
    <source>
        <strain evidence="12">ChiW25-3613</strain>
    </source>
</reference>
<keyword evidence="10" id="KW-1133">Transmembrane helix</keyword>
<keyword evidence="5" id="KW-0808">Transferase</keyword>
<evidence type="ECO:0000256" key="8">
    <source>
        <dbReference type="ARBA" id="ARBA00023136"/>
    </source>
</evidence>
<dbReference type="InterPro" id="IPR050736">
    <property type="entry name" value="Sensor_HK_Regulatory"/>
</dbReference>
<evidence type="ECO:0000256" key="3">
    <source>
        <dbReference type="ARBA" id="ARBA00012438"/>
    </source>
</evidence>
<evidence type="ECO:0000256" key="9">
    <source>
        <dbReference type="SAM" id="Coils"/>
    </source>
</evidence>
<name>A0A9D1AGS4_9FIRM</name>
<dbReference type="Gene3D" id="1.10.287.130">
    <property type="match status" value="1"/>
</dbReference>
<dbReference type="FunFam" id="3.30.565.10:FF:000006">
    <property type="entry name" value="Sensor histidine kinase WalK"/>
    <property type="match status" value="1"/>
</dbReference>
<evidence type="ECO:0000256" key="2">
    <source>
        <dbReference type="ARBA" id="ARBA00004370"/>
    </source>
</evidence>
<dbReference type="FunFam" id="1.10.287.130:FF:000001">
    <property type="entry name" value="Two-component sensor histidine kinase"/>
    <property type="match status" value="1"/>
</dbReference>
<dbReference type="InterPro" id="IPR003594">
    <property type="entry name" value="HATPase_dom"/>
</dbReference>
<dbReference type="Pfam" id="PF02518">
    <property type="entry name" value="HATPase_c"/>
    <property type="match status" value="1"/>
</dbReference>
<dbReference type="InterPro" id="IPR036097">
    <property type="entry name" value="HisK_dim/P_sf"/>
</dbReference>
<evidence type="ECO:0000256" key="10">
    <source>
        <dbReference type="SAM" id="Phobius"/>
    </source>
</evidence>
<evidence type="ECO:0000256" key="5">
    <source>
        <dbReference type="ARBA" id="ARBA00022679"/>
    </source>
</evidence>
<keyword evidence="7" id="KW-0902">Two-component regulatory system</keyword>
<dbReference type="CDD" id="cd00082">
    <property type="entry name" value="HisKA"/>
    <property type="match status" value="1"/>
</dbReference>
<dbReference type="GO" id="GO:0000155">
    <property type="term" value="F:phosphorelay sensor kinase activity"/>
    <property type="evidence" value="ECO:0007669"/>
    <property type="project" value="InterPro"/>
</dbReference>
<dbReference type="EMBL" id="DVHB01000015">
    <property type="protein sequence ID" value="HIR38874.1"/>
    <property type="molecule type" value="Genomic_DNA"/>
</dbReference>
<keyword evidence="9" id="KW-0175">Coiled coil</keyword>
<dbReference type="PRINTS" id="PR00344">
    <property type="entry name" value="BCTRLSENSOR"/>
</dbReference>
<dbReference type="CDD" id="cd00075">
    <property type="entry name" value="HATPase"/>
    <property type="match status" value="1"/>
</dbReference>
<dbReference type="SUPFAM" id="SSF55874">
    <property type="entry name" value="ATPase domain of HSP90 chaperone/DNA topoisomerase II/histidine kinase"/>
    <property type="match status" value="1"/>
</dbReference>
<dbReference type="Gene3D" id="3.30.565.10">
    <property type="entry name" value="Histidine kinase-like ATPase, C-terminal domain"/>
    <property type="match status" value="1"/>
</dbReference>
<evidence type="ECO:0000256" key="1">
    <source>
        <dbReference type="ARBA" id="ARBA00000085"/>
    </source>
</evidence>
<feature type="transmembrane region" description="Helical" evidence="10">
    <location>
        <begin position="6"/>
        <end position="29"/>
    </location>
</feature>
<dbReference type="PANTHER" id="PTHR43711:SF1">
    <property type="entry name" value="HISTIDINE KINASE 1"/>
    <property type="match status" value="1"/>
</dbReference>
<dbReference type="SMART" id="SM00387">
    <property type="entry name" value="HATPase_c"/>
    <property type="match status" value="1"/>
</dbReference>
<protein>
    <recommendedName>
        <fullName evidence="3">histidine kinase</fullName>
        <ecNumber evidence="3">2.7.13.3</ecNumber>
    </recommendedName>
</protein>
<feature type="domain" description="Histidine kinase" evidence="11">
    <location>
        <begin position="245"/>
        <end position="451"/>
    </location>
</feature>
<evidence type="ECO:0000256" key="6">
    <source>
        <dbReference type="ARBA" id="ARBA00022777"/>
    </source>
</evidence>
<dbReference type="Proteomes" id="UP000824179">
    <property type="component" value="Unassembled WGS sequence"/>
</dbReference>
<dbReference type="EC" id="2.7.13.3" evidence="3"/>
<comment type="caution">
    <text evidence="12">The sequence shown here is derived from an EMBL/GenBank/DDBJ whole genome shotgun (WGS) entry which is preliminary data.</text>
</comment>
<gene>
    <name evidence="12" type="ORF">IAB90_00670</name>
</gene>
<feature type="transmembrane region" description="Helical" evidence="10">
    <location>
        <begin position="158"/>
        <end position="181"/>
    </location>
</feature>
<evidence type="ECO:0000313" key="13">
    <source>
        <dbReference type="Proteomes" id="UP000824179"/>
    </source>
</evidence>
<organism evidence="12 13">
    <name type="scientific">Candidatus Coproplasma stercoripullorum</name>
    <dbReference type="NCBI Taxonomy" id="2840751"/>
    <lineage>
        <taxon>Bacteria</taxon>
        <taxon>Bacillati</taxon>
        <taxon>Bacillota</taxon>
        <taxon>Clostridia</taxon>
        <taxon>Eubacteriales</taxon>
        <taxon>Candidatus Coproplasma</taxon>
    </lineage>
</organism>
<dbReference type="InterPro" id="IPR003661">
    <property type="entry name" value="HisK_dim/P_dom"/>
</dbReference>
<keyword evidence="4" id="KW-0597">Phosphoprotein</keyword>
<dbReference type="SUPFAM" id="SSF47384">
    <property type="entry name" value="Homodimeric domain of signal transducing histidine kinase"/>
    <property type="match status" value="1"/>
</dbReference>
<proteinExistence type="predicted"/>
<keyword evidence="10" id="KW-0812">Transmembrane</keyword>
<dbReference type="PANTHER" id="PTHR43711">
    <property type="entry name" value="TWO-COMPONENT HISTIDINE KINASE"/>
    <property type="match status" value="1"/>
</dbReference>
<dbReference type="PROSITE" id="PS50109">
    <property type="entry name" value="HIS_KIN"/>
    <property type="match status" value="1"/>
</dbReference>
<accession>A0A9D1AGS4</accession>
<dbReference type="Pfam" id="PF00512">
    <property type="entry name" value="HisKA"/>
    <property type="match status" value="1"/>
</dbReference>
<keyword evidence="8 10" id="KW-0472">Membrane</keyword>
<feature type="coiled-coil region" evidence="9">
    <location>
        <begin position="208"/>
        <end position="245"/>
    </location>
</feature>
<dbReference type="InterPro" id="IPR005467">
    <property type="entry name" value="His_kinase_dom"/>
</dbReference>
<dbReference type="AlphaFoldDB" id="A0A9D1AGS4"/>
<evidence type="ECO:0000313" key="12">
    <source>
        <dbReference type="EMBL" id="HIR38874.1"/>
    </source>
</evidence>
<reference evidence="12" key="1">
    <citation type="submission" date="2020-10" db="EMBL/GenBank/DDBJ databases">
        <authorList>
            <person name="Gilroy R."/>
        </authorList>
    </citation>
    <scope>NUCLEOTIDE SEQUENCE</scope>
    <source>
        <strain evidence="12">ChiW25-3613</strain>
    </source>
</reference>